<dbReference type="AlphaFoldDB" id="A0A9N9K7F5"/>
<organism evidence="1 2">
    <name type="scientific">Cetraspora pellucida</name>
    <dbReference type="NCBI Taxonomy" id="1433469"/>
    <lineage>
        <taxon>Eukaryota</taxon>
        <taxon>Fungi</taxon>
        <taxon>Fungi incertae sedis</taxon>
        <taxon>Mucoromycota</taxon>
        <taxon>Glomeromycotina</taxon>
        <taxon>Glomeromycetes</taxon>
        <taxon>Diversisporales</taxon>
        <taxon>Gigasporaceae</taxon>
        <taxon>Cetraspora</taxon>
    </lineage>
</organism>
<accession>A0A9N9K7F5</accession>
<keyword evidence="2" id="KW-1185">Reference proteome</keyword>
<evidence type="ECO:0000313" key="1">
    <source>
        <dbReference type="EMBL" id="CAG8815528.1"/>
    </source>
</evidence>
<dbReference type="EMBL" id="CAJVQA010043169">
    <property type="protein sequence ID" value="CAG8815528.1"/>
    <property type="molecule type" value="Genomic_DNA"/>
</dbReference>
<protein>
    <submittedName>
        <fullName evidence="1">20841_t:CDS:1</fullName>
    </submittedName>
</protein>
<gene>
    <name evidence="1" type="ORF">CPELLU_LOCUS19144</name>
</gene>
<name>A0A9N9K7F5_9GLOM</name>
<proteinExistence type="predicted"/>
<reference evidence="1" key="1">
    <citation type="submission" date="2021-06" db="EMBL/GenBank/DDBJ databases">
        <authorList>
            <person name="Kallberg Y."/>
            <person name="Tangrot J."/>
            <person name="Rosling A."/>
        </authorList>
    </citation>
    <scope>NUCLEOTIDE SEQUENCE</scope>
    <source>
        <strain evidence="1">FL966</strain>
    </source>
</reference>
<feature type="non-terminal residue" evidence="1">
    <location>
        <position position="1"/>
    </location>
</feature>
<comment type="caution">
    <text evidence="1">The sequence shown here is derived from an EMBL/GenBank/DDBJ whole genome shotgun (WGS) entry which is preliminary data.</text>
</comment>
<feature type="non-terminal residue" evidence="1">
    <location>
        <position position="142"/>
    </location>
</feature>
<evidence type="ECO:0000313" key="2">
    <source>
        <dbReference type="Proteomes" id="UP000789759"/>
    </source>
</evidence>
<dbReference type="Proteomes" id="UP000789759">
    <property type="component" value="Unassembled WGS sequence"/>
</dbReference>
<sequence>SVELRAMQKACRLQRFQNKITKHQIFKLEDFSTDNPYIKNNNNLDANNVNKQISADMNLDSHINIDQPQIKTETAEKEPTKDTSKKLNNSLIKNHTIDTNIIVDPLTTLYNSFKVAKFSFISNNDNEFQLVVLKKKHKDKAK</sequence>